<dbReference type="eggNOG" id="ENOG502SJ3M">
    <property type="taxonomic scope" value="Eukaryota"/>
</dbReference>
<accession>S3CUK2</accession>
<dbReference type="Proteomes" id="UP000016922">
    <property type="component" value="Unassembled WGS sequence"/>
</dbReference>
<evidence type="ECO:0000256" key="1">
    <source>
        <dbReference type="ARBA" id="ARBA00005466"/>
    </source>
</evidence>
<dbReference type="InterPro" id="IPR016166">
    <property type="entry name" value="FAD-bd_PCMH"/>
</dbReference>
<reference evidence="7 8" key="1">
    <citation type="journal article" date="2013" name="BMC Genomics">
        <title>Genomics-driven discovery of the pneumocandin biosynthetic gene cluster in the fungus Glarea lozoyensis.</title>
        <authorList>
            <person name="Chen L."/>
            <person name="Yue Q."/>
            <person name="Zhang X."/>
            <person name="Xiang M."/>
            <person name="Wang C."/>
            <person name="Li S."/>
            <person name="Che Y."/>
            <person name="Ortiz-Lopez F.J."/>
            <person name="Bills G.F."/>
            <person name="Liu X."/>
            <person name="An Z."/>
        </authorList>
    </citation>
    <scope>NUCLEOTIDE SEQUENCE [LARGE SCALE GENOMIC DNA]</scope>
    <source>
        <strain evidence="8">ATCC 20868 / MF5171</strain>
    </source>
</reference>
<evidence type="ECO:0000256" key="5">
    <source>
        <dbReference type="ARBA" id="ARBA00023002"/>
    </source>
</evidence>
<keyword evidence="4" id="KW-0274">FAD</keyword>
<dbReference type="PANTHER" id="PTHR42973">
    <property type="entry name" value="BINDING OXIDOREDUCTASE, PUTATIVE (AFU_ORTHOLOGUE AFUA_1G17690)-RELATED"/>
    <property type="match status" value="1"/>
</dbReference>
<keyword evidence="8" id="KW-1185">Reference proteome</keyword>
<proteinExistence type="inferred from homology"/>
<organism evidence="7 8">
    <name type="scientific">Glarea lozoyensis (strain ATCC 20868 / MF5171)</name>
    <dbReference type="NCBI Taxonomy" id="1116229"/>
    <lineage>
        <taxon>Eukaryota</taxon>
        <taxon>Fungi</taxon>
        <taxon>Dikarya</taxon>
        <taxon>Ascomycota</taxon>
        <taxon>Pezizomycotina</taxon>
        <taxon>Leotiomycetes</taxon>
        <taxon>Helotiales</taxon>
        <taxon>Helotiaceae</taxon>
        <taxon>Glarea</taxon>
    </lineage>
</organism>
<sequence length="507" mass="56376">MWLSRDVLQHALRFFVLLPVKSARTPDIKELFGPKLSPGAEIILRSDVNWTQKVQQRWSAYLAPDYMGAVKAATVEDVQNTVKTATAHSISFVAIGAGHGSASTLSGINSGIQIDLGNFRYAKLNKRKDLVTVGGGTKFEQVWDTLYPAGKEFPTGAAPCVGTLGPTLGGGIGTLQGLRGLTLDSLVSVQIVTAKGELITASKKKNAELFWGIRGAGYNFGIVTEATYKVYDATNGGQVMNGDFKFPASANRSFFEIMERFDNTLPAELSFSTIISFDRAINELVLSVNVNYYGPMDDALPYLATLFALNPLESKFVMVPWNKLYTVLFFGKDSMMCLRNLHLYTSGGGLKQTNVANFESYFEDLNQFFRENTEVGGAFVVSRFSNDAVVAVENDETAYGRRHREIKTHLIFIDVYPDDPALDTIVDNFTKYSVDKLHQTSGFDDLTTYVNYANGDEGPEVWYDVDKLERLAALKRKWDPEERFSFYQPVPLYWPPVTQPMPSNEDL</sequence>
<keyword evidence="5" id="KW-0560">Oxidoreductase</keyword>
<dbReference type="InterPro" id="IPR016169">
    <property type="entry name" value="FAD-bd_PCMH_sub2"/>
</dbReference>
<dbReference type="Gene3D" id="3.40.462.20">
    <property type="match status" value="1"/>
</dbReference>
<gene>
    <name evidence="7" type="ORF">GLAREA_09800</name>
</gene>
<keyword evidence="2" id="KW-0285">Flavoprotein</keyword>
<dbReference type="PANTHER" id="PTHR42973:SF32">
    <property type="entry name" value="FAD-LINKED OXIDOREDUCTASE AFOF"/>
    <property type="match status" value="1"/>
</dbReference>
<dbReference type="InterPro" id="IPR012951">
    <property type="entry name" value="BBE"/>
</dbReference>
<dbReference type="OMA" id="FENHHSY"/>
<dbReference type="GO" id="GO:0071949">
    <property type="term" value="F:FAD binding"/>
    <property type="evidence" value="ECO:0007669"/>
    <property type="project" value="InterPro"/>
</dbReference>
<comment type="similarity">
    <text evidence="1">Belongs to the oxygen-dependent FAD-linked oxidoreductase family.</text>
</comment>
<dbReference type="OrthoDB" id="415825at2759"/>
<dbReference type="PROSITE" id="PS51387">
    <property type="entry name" value="FAD_PCMH"/>
    <property type="match status" value="1"/>
</dbReference>
<dbReference type="InterPro" id="IPR050416">
    <property type="entry name" value="FAD-linked_Oxidoreductase"/>
</dbReference>
<evidence type="ECO:0000313" key="7">
    <source>
        <dbReference type="EMBL" id="EPE28679.1"/>
    </source>
</evidence>
<protein>
    <submittedName>
        <fullName evidence="7">FAD-binding protein</fullName>
    </submittedName>
</protein>
<dbReference type="AlphaFoldDB" id="S3CUK2"/>
<evidence type="ECO:0000256" key="2">
    <source>
        <dbReference type="ARBA" id="ARBA00022630"/>
    </source>
</evidence>
<dbReference type="SUPFAM" id="SSF56176">
    <property type="entry name" value="FAD-binding/transporter-associated domain-like"/>
    <property type="match status" value="1"/>
</dbReference>
<dbReference type="Pfam" id="PF01565">
    <property type="entry name" value="FAD_binding_4"/>
    <property type="match status" value="1"/>
</dbReference>
<dbReference type="KEGG" id="glz:GLAREA_09800"/>
<evidence type="ECO:0000259" key="6">
    <source>
        <dbReference type="PROSITE" id="PS51387"/>
    </source>
</evidence>
<dbReference type="InterPro" id="IPR006094">
    <property type="entry name" value="Oxid_FAD_bind_N"/>
</dbReference>
<dbReference type="InterPro" id="IPR036318">
    <property type="entry name" value="FAD-bd_PCMH-like_sf"/>
</dbReference>
<dbReference type="EMBL" id="KE145368">
    <property type="protein sequence ID" value="EPE28679.1"/>
    <property type="molecule type" value="Genomic_DNA"/>
</dbReference>
<dbReference type="GeneID" id="19468847"/>
<evidence type="ECO:0000256" key="4">
    <source>
        <dbReference type="ARBA" id="ARBA00022827"/>
    </source>
</evidence>
<feature type="domain" description="FAD-binding PCMH-type" evidence="6">
    <location>
        <begin position="62"/>
        <end position="233"/>
    </location>
</feature>
<dbReference type="HOGENOM" id="CLU_018354_0_0_1"/>
<evidence type="ECO:0000256" key="3">
    <source>
        <dbReference type="ARBA" id="ARBA00022729"/>
    </source>
</evidence>
<name>S3CUK2_GLAL2</name>
<dbReference type="RefSeq" id="XP_008084587.1">
    <property type="nucleotide sequence ID" value="XM_008086396.1"/>
</dbReference>
<dbReference type="Gene3D" id="3.30.465.10">
    <property type="match status" value="1"/>
</dbReference>
<dbReference type="GO" id="GO:0016491">
    <property type="term" value="F:oxidoreductase activity"/>
    <property type="evidence" value="ECO:0007669"/>
    <property type="project" value="UniProtKB-KW"/>
</dbReference>
<evidence type="ECO:0000313" key="8">
    <source>
        <dbReference type="Proteomes" id="UP000016922"/>
    </source>
</evidence>
<dbReference type="Pfam" id="PF08031">
    <property type="entry name" value="BBE"/>
    <property type="match status" value="1"/>
</dbReference>
<keyword evidence="3" id="KW-0732">Signal</keyword>